<reference evidence="3" key="1">
    <citation type="submission" date="2022-10" db="EMBL/GenBank/DDBJ databases">
        <title>Genome assembly of Pristionchus species.</title>
        <authorList>
            <person name="Yoshida K."/>
            <person name="Sommer R.J."/>
        </authorList>
    </citation>
    <scope>NUCLEOTIDE SEQUENCE [LARGE SCALE GENOMIC DNA]</scope>
    <source>
        <strain evidence="3">RS5460</strain>
    </source>
</reference>
<dbReference type="Proteomes" id="UP001328107">
    <property type="component" value="Unassembled WGS sequence"/>
</dbReference>
<evidence type="ECO:0000313" key="2">
    <source>
        <dbReference type="EMBL" id="GMR58258.1"/>
    </source>
</evidence>
<dbReference type="AlphaFoldDB" id="A0AAN5IA09"/>
<keyword evidence="3" id="KW-1185">Reference proteome</keyword>
<comment type="caution">
    <text evidence="2">The sequence shown here is derived from an EMBL/GenBank/DDBJ whole genome shotgun (WGS) entry which is preliminary data.</text>
</comment>
<evidence type="ECO:0000256" key="1">
    <source>
        <dbReference type="SAM" id="SignalP"/>
    </source>
</evidence>
<proteinExistence type="predicted"/>
<feature type="signal peptide" evidence="1">
    <location>
        <begin position="1"/>
        <end position="26"/>
    </location>
</feature>
<accession>A0AAN5IA09</accession>
<gene>
    <name evidence="2" type="ORF">PMAYCL1PPCAC_28453</name>
</gene>
<name>A0AAN5IA09_9BILA</name>
<organism evidence="2 3">
    <name type="scientific">Pristionchus mayeri</name>
    <dbReference type="NCBI Taxonomy" id="1317129"/>
    <lineage>
        <taxon>Eukaryota</taxon>
        <taxon>Metazoa</taxon>
        <taxon>Ecdysozoa</taxon>
        <taxon>Nematoda</taxon>
        <taxon>Chromadorea</taxon>
        <taxon>Rhabditida</taxon>
        <taxon>Rhabditina</taxon>
        <taxon>Diplogasteromorpha</taxon>
        <taxon>Diplogasteroidea</taxon>
        <taxon>Neodiplogasteridae</taxon>
        <taxon>Pristionchus</taxon>
    </lineage>
</organism>
<protein>
    <submittedName>
        <fullName evidence="2">Uncharacterized protein</fullName>
    </submittedName>
</protein>
<evidence type="ECO:0000313" key="3">
    <source>
        <dbReference type="Proteomes" id="UP001328107"/>
    </source>
</evidence>
<feature type="chain" id="PRO_5042977811" evidence="1">
    <location>
        <begin position="27"/>
        <end position="114"/>
    </location>
</feature>
<keyword evidence="1" id="KW-0732">Signal</keyword>
<sequence>MKILLTFIIVPVNIVICCLKMQPTGCIPLPSNCNPPTRPSSLTKCNGVNNQNPCFYSTLCPELTCRGADYYIDNLGEFMASVTCDEGTKMWNMKDGRGMMSTAATIVVACAPDN</sequence>
<dbReference type="EMBL" id="BTRK01000006">
    <property type="protein sequence ID" value="GMR58258.1"/>
    <property type="molecule type" value="Genomic_DNA"/>
</dbReference>